<gene>
    <name evidence="1" type="ORF">SDC9_98256</name>
</gene>
<dbReference type="AlphaFoldDB" id="A0A645AEQ6"/>
<protein>
    <recommendedName>
        <fullName evidence="2">Extracellular solute-binding protein</fullName>
    </recommendedName>
</protein>
<evidence type="ECO:0008006" key="2">
    <source>
        <dbReference type="Google" id="ProtNLM"/>
    </source>
</evidence>
<dbReference type="Gene3D" id="3.40.190.10">
    <property type="entry name" value="Periplasmic binding protein-like II"/>
    <property type="match status" value="1"/>
</dbReference>
<accession>A0A645AEQ6</accession>
<sequence>MYTLAKLGTHDLNSDGKFDKNDEYGLGHAFSSAFCLFHGSGERFASLDESGKPVITINDSRSAEVVKKIADIYNDNSVVGVVEKNFGDWTTLNANMVAGKVMFRPANIYNLRQYLQMTDVCGVLPIPKYEATQDRYYHLVLTNACSGYCVPSTNSDLAMTGIIMEELAYYGRKDLTPAYYDSYIKSRLTPDLDTRDMFDIIFSSKIYDVGYTFGWGSLVNVIGSAVSTNGGFTSKLDAAMSGAQTAMDKTYNDLIDVWGE</sequence>
<proteinExistence type="predicted"/>
<comment type="caution">
    <text evidence="1">The sequence shown here is derived from an EMBL/GenBank/DDBJ whole genome shotgun (WGS) entry which is preliminary data.</text>
</comment>
<organism evidence="1">
    <name type="scientific">bioreactor metagenome</name>
    <dbReference type="NCBI Taxonomy" id="1076179"/>
    <lineage>
        <taxon>unclassified sequences</taxon>
        <taxon>metagenomes</taxon>
        <taxon>ecological metagenomes</taxon>
    </lineage>
</organism>
<dbReference type="SUPFAM" id="SSF53850">
    <property type="entry name" value="Periplasmic binding protein-like II"/>
    <property type="match status" value="1"/>
</dbReference>
<name>A0A645AEQ6_9ZZZZ</name>
<dbReference type="EMBL" id="VSSQ01013446">
    <property type="protein sequence ID" value="MPM51507.1"/>
    <property type="molecule type" value="Genomic_DNA"/>
</dbReference>
<reference evidence="1" key="1">
    <citation type="submission" date="2019-08" db="EMBL/GenBank/DDBJ databases">
        <authorList>
            <person name="Kucharzyk K."/>
            <person name="Murdoch R.W."/>
            <person name="Higgins S."/>
            <person name="Loffler F."/>
        </authorList>
    </citation>
    <scope>NUCLEOTIDE SEQUENCE</scope>
</reference>
<evidence type="ECO:0000313" key="1">
    <source>
        <dbReference type="EMBL" id="MPM51507.1"/>
    </source>
</evidence>